<dbReference type="AlphaFoldDB" id="A0A6B0TV95"/>
<accession>A0A6B0TV95</accession>
<keyword evidence="1" id="KW-0732">Signal</keyword>
<proteinExistence type="predicted"/>
<feature type="chain" id="PRO_5025510651" description="Secreted protein" evidence="1">
    <location>
        <begin position="25"/>
        <end position="78"/>
    </location>
</feature>
<evidence type="ECO:0000313" key="2">
    <source>
        <dbReference type="EMBL" id="MXU83942.1"/>
    </source>
</evidence>
<dbReference type="EMBL" id="GIFC01001859">
    <property type="protein sequence ID" value="MXU83942.1"/>
    <property type="molecule type" value="Transcribed_RNA"/>
</dbReference>
<sequence>MVRCLSWCCCPGCCCWWFCRGCSGGGGGSLKPDLGLERDRDRAHRLLCLHQGAASERSGSKRGPLAAVVVVGGARPLP</sequence>
<evidence type="ECO:0000256" key="1">
    <source>
        <dbReference type="SAM" id="SignalP"/>
    </source>
</evidence>
<protein>
    <recommendedName>
        <fullName evidence="3">Secreted protein</fullName>
    </recommendedName>
</protein>
<organism evidence="2">
    <name type="scientific">Ixodes ricinus</name>
    <name type="common">Common tick</name>
    <name type="synonym">Acarus ricinus</name>
    <dbReference type="NCBI Taxonomy" id="34613"/>
    <lineage>
        <taxon>Eukaryota</taxon>
        <taxon>Metazoa</taxon>
        <taxon>Ecdysozoa</taxon>
        <taxon>Arthropoda</taxon>
        <taxon>Chelicerata</taxon>
        <taxon>Arachnida</taxon>
        <taxon>Acari</taxon>
        <taxon>Parasitiformes</taxon>
        <taxon>Ixodida</taxon>
        <taxon>Ixodoidea</taxon>
        <taxon>Ixodidae</taxon>
        <taxon>Ixodinae</taxon>
        <taxon>Ixodes</taxon>
    </lineage>
</organism>
<feature type="signal peptide" evidence="1">
    <location>
        <begin position="1"/>
        <end position="24"/>
    </location>
</feature>
<evidence type="ECO:0008006" key="3">
    <source>
        <dbReference type="Google" id="ProtNLM"/>
    </source>
</evidence>
<name>A0A6B0TV95_IXORI</name>
<reference evidence="2" key="1">
    <citation type="submission" date="2019-12" db="EMBL/GenBank/DDBJ databases">
        <title>An insight into the sialome of adult female Ixodes ricinus ticks feeding for 6 days.</title>
        <authorList>
            <person name="Perner J."/>
            <person name="Ribeiro J.M.C."/>
        </authorList>
    </citation>
    <scope>NUCLEOTIDE SEQUENCE</scope>
    <source>
        <strain evidence="2">Semi-engorged</strain>
        <tissue evidence="2">Salivary glands</tissue>
    </source>
</reference>